<dbReference type="InterPro" id="IPR023210">
    <property type="entry name" value="NADP_OxRdtase_dom"/>
</dbReference>
<dbReference type="Pfam" id="PF00248">
    <property type="entry name" value="Aldo_ket_red"/>
    <property type="match status" value="1"/>
</dbReference>
<evidence type="ECO:0000313" key="2">
    <source>
        <dbReference type="EMBL" id="SKB25216.1"/>
    </source>
</evidence>
<sequence length="316" mass="35448">MEYNILGKSGIKVSKICFGTLTLGPLQKNYSVREGANLLSYAYDKGINFLDTAELYDNYAQIKESLINRPRDSVNIFTKSYAYDSKTAEDSLAKALKELNTDYIDGFLLHEQESEHTLRGHIEAAEFFVRAKEKGYIRTFGVSTHSINCVLASLKYDFIDVIHPLFNKSGIGILDGSASEMLSAIKTARNKGVGIYSMKPLGGGNLIKNYDEALDYVLSVDEIDSIAIGMQSTFEIDANFMRFSNEIIPEKLKENLRAQNRQLIISDWCIGCRECEKVCKQNAINVINGKAVVDKERCVLCSYCAPRCKEFCIKII</sequence>
<dbReference type="PANTHER" id="PTHR43312">
    <property type="entry name" value="D-THREO-ALDOSE 1-DEHYDROGENASE"/>
    <property type="match status" value="1"/>
</dbReference>
<dbReference type="Gene3D" id="3.20.20.100">
    <property type="entry name" value="NADP-dependent oxidoreductase domain"/>
    <property type="match status" value="1"/>
</dbReference>
<dbReference type="EMBL" id="FUYN01000001">
    <property type="protein sequence ID" value="SKB25216.1"/>
    <property type="molecule type" value="Genomic_DNA"/>
</dbReference>
<dbReference type="PROSITE" id="PS51379">
    <property type="entry name" value="4FE4S_FER_2"/>
    <property type="match status" value="2"/>
</dbReference>
<organism evidence="2 3">
    <name type="scientific">Acetoanaerobium noterae</name>
    <dbReference type="NCBI Taxonomy" id="745369"/>
    <lineage>
        <taxon>Bacteria</taxon>
        <taxon>Bacillati</taxon>
        <taxon>Bacillota</taxon>
        <taxon>Clostridia</taxon>
        <taxon>Peptostreptococcales</taxon>
        <taxon>Filifactoraceae</taxon>
        <taxon>Acetoanaerobium</taxon>
    </lineage>
</organism>
<evidence type="ECO:0000259" key="1">
    <source>
        <dbReference type="PROSITE" id="PS51379"/>
    </source>
</evidence>
<dbReference type="OrthoDB" id="9804790at2"/>
<dbReference type="AlphaFoldDB" id="A0A1T4ZRA9"/>
<accession>A0A1T4ZRA9</accession>
<dbReference type="PANTHER" id="PTHR43312:SF1">
    <property type="entry name" value="NADP-DEPENDENT OXIDOREDUCTASE DOMAIN-CONTAINING PROTEIN"/>
    <property type="match status" value="1"/>
</dbReference>
<reference evidence="3" key="1">
    <citation type="submission" date="2017-02" db="EMBL/GenBank/DDBJ databases">
        <authorList>
            <person name="Varghese N."/>
            <person name="Submissions S."/>
        </authorList>
    </citation>
    <scope>NUCLEOTIDE SEQUENCE [LARGE SCALE GENOMIC DNA]</scope>
    <source>
        <strain evidence="3">ATCC 35199</strain>
    </source>
</reference>
<dbReference type="SUPFAM" id="SSF54862">
    <property type="entry name" value="4Fe-4S ferredoxins"/>
    <property type="match status" value="1"/>
</dbReference>
<evidence type="ECO:0000313" key="3">
    <source>
        <dbReference type="Proteomes" id="UP000243406"/>
    </source>
</evidence>
<dbReference type="RefSeq" id="WP_079588257.1">
    <property type="nucleotide sequence ID" value="NZ_DAMCMJ010000006.1"/>
</dbReference>
<dbReference type="InterPro" id="IPR036812">
    <property type="entry name" value="NAD(P)_OxRdtase_dom_sf"/>
</dbReference>
<gene>
    <name evidence="2" type="ORF">SAMN02745120_0263</name>
</gene>
<dbReference type="InterPro" id="IPR020471">
    <property type="entry name" value="AKR"/>
</dbReference>
<protein>
    <submittedName>
        <fullName evidence="2">Predicted oxidoreductase of the aldo/keto reductase family</fullName>
    </submittedName>
</protein>
<feature type="domain" description="4Fe-4S ferredoxin-type" evidence="1">
    <location>
        <begin position="260"/>
        <end position="289"/>
    </location>
</feature>
<feature type="domain" description="4Fe-4S ferredoxin-type" evidence="1">
    <location>
        <begin position="290"/>
        <end position="316"/>
    </location>
</feature>
<dbReference type="SUPFAM" id="SSF51430">
    <property type="entry name" value="NAD(P)-linked oxidoreductase"/>
    <property type="match status" value="1"/>
</dbReference>
<keyword evidence="3" id="KW-1185">Reference proteome</keyword>
<name>A0A1T4ZRA9_9FIRM</name>
<dbReference type="Proteomes" id="UP000243406">
    <property type="component" value="Unassembled WGS sequence"/>
</dbReference>
<dbReference type="Pfam" id="PF00037">
    <property type="entry name" value="Fer4"/>
    <property type="match status" value="1"/>
</dbReference>
<dbReference type="InterPro" id="IPR017896">
    <property type="entry name" value="4Fe4S_Fe-S-bd"/>
</dbReference>
<proteinExistence type="predicted"/>
<dbReference type="CDD" id="cd19100">
    <property type="entry name" value="AKR_unchar"/>
    <property type="match status" value="1"/>
</dbReference>
<dbReference type="PRINTS" id="PR00069">
    <property type="entry name" value="ALDKETRDTASE"/>
</dbReference>
<dbReference type="Gene3D" id="3.30.70.20">
    <property type="match status" value="1"/>
</dbReference>
<dbReference type="GO" id="GO:0016491">
    <property type="term" value="F:oxidoreductase activity"/>
    <property type="evidence" value="ECO:0007669"/>
    <property type="project" value="InterPro"/>
</dbReference>
<dbReference type="InterPro" id="IPR053135">
    <property type="entry name" value="AKR2_Oxidoreductase"/>
</dbReference>